<name>A0AC60PN06_IXOPE</name>
<proteinExistence type="predicted"/>
<protein>
    <submittedName>
        <fullName evidence="1">Uncharacterized protein</fullName>
    </submittedName>
</protein>
<comment type="caution">
    <text evidence="1">The sequence shown here is derived from an EMBL/GenBank/DDBJ whole genome shotgun (WGS) entry which is preliminary data.</text>
</comment>
<accession>A0AC60PN06</accession>
<sequence length="242" mass="27908">MERRTQYTEAFKRIILSEKIGNSSAARRLAVSELTIQGWHKTCESIFRATPTQKAFCGSKRGRYPDLEEKLGKFVRERTGQFMLVNVEIIRLEVRELAQEAGLSHDTFKASRSRIQKSMRRTGFFSLRRRISICQKPPAKYKNKLTAFQRHAIALRRHRNYIIGQIGNADETLLFLDVPTNYIEDIHGTKEVRLGTMGNEKTRVTSMLACTADGQKLPPFLISKRKTIPKDETFRGRSRTPF</sequence>
<keyword evidence="2" id="KW-1185">Reference proteome</keyword>
<dbReference type="EMBL" id="JABSTQ010010246">
    <property type="protein sequence ID" value="KAG0422338.1"/>
    <property type="molecule type" value="Genomic_DNA"/>
</dbReference>
<evidence type="ECO:0000313" key="2">
    <source>
        <dbReference type="Proteomes" id="UP000805193"/>
    </source>
</evidence>
<evidence type="ECO:0000313" key="1">
    <source>
        <dbReference type="EMBL" id="KAG0422338.1"/>
    </source>
</evidence>
<dbReference type="Proteomes" id="UP000805193">
    <property type="component" value="Unassembled WGS sequence"/>
</dbReference>
<organism evidence="1 2">
    <name type="scientific">Ixodes persulcatus</name>
    <name type="common">Taiga tick</name>
    <dbReference type="NCBI Taxonomy" id="34615"/>
    <lineage>
        <taxon>Eukaryota</taxon>
        <taxon>Metazoa</taxon>
        <taxon>Ecdysozoa</taxon>
        <taxon>Arthropoda</taxon>
        <taxon>Chelicerata</taxon>
        <taxon>Arachnida</taxon>
        <taxon>Acari</taxon>
        <taxon>Parasitiformes</taxon>
        <taxon>Ixodida</taxon>
        <taxon>Ixodoidea</taxon>
        <taxon>Ixodidae</taxon>
        <taxon>Ixodinae</taxon>
        <taxon>Ixodes</taxon>
    </lineage>
</organism>
<gene>
    <name evidence="1" type="ORF">HPB47_001841</name>
</gene>
<reference evidence="1 2" key="1">
    <citation type="journal article" date="2020" name="Cell">
        <title>Large-Scale Comparative Analyses of Tick Genomes Elucidate Their Genetic Diversity and Vector Capacities.</title>
        <authorList>
            <consortium name="Tick Genome and Microbiome Consortium (TIGMIC)"/>
            <person name="Jia N."/>
            <person name="Wang J."/>
            <person name="Shi W."/>
            <person name="Du L."/>
            <person name="Sun Y."/>
            <person name="Zhan W."/>
            <person name="Jiang J.F."/>
            <person name="Wang Q."/>
            <person name="Zhang B."/>
            <person name="Ji P."/>
            <person name="Bell-Sakyi L."/>
            <person name="Cui X.M."/>
            <person name="Yuan T.T."/>
            <person name="Jiang B.G."/>
            <person name="Yang W.F."/>
            <person name="Lam T.T."/>
            <person name="Chang Q.C."/>
            <person name="Ding S.J."/>
            <person name="Wang X.J."/>
            <person name="Zhu J.G."/>
            <person name="Ruan X.D."/>
            <person name="Zhao L."/>
            <person name="Wei J.T."/>
            <person name="Ye R.Z."/>
            <person name="Que T.C."/>
            <person name="Du C.H."/>
            <person name="Zhou Y.H."/>
            <person name="Cheng J.X."/>
            <person name="Dai P.F."/>
            <person name="Guo W.B."/>
            <person name="Han X.H."/>
            <person name="Huang E.J."/>
            <person name="Li L.F."/>
            <person name="Wei W."/>
            <person name="Gao Y.C."/>
            <person name="Liu J.Z."/>
            <person name="Shao H.Z."/>
            <person name="Wang X."/>
            <person name="Wang C.C."/>
            <person name="Yang T.C."/>
            <person name="Huo Q.B."/>
            <person name="Li W."/>
            <person name="Chen H.Y."/>
            <person name="Chen S.E."/>
            <person name="Zhou L.G."/>
            <person name="Ni X.B."/>
            <person name="Tian J.H."/>
            <person name="Sheng Y."/>
            <person name="Liu T."/>
            <person name="Pan Y.S."/>
            <person name="Xia L.Y."/>
            <person name="Li J."/>
            <person name="Zhao F."/>
            <person name="Cao W.C."/>
        </authorList>
    </citation>
    <scope>NUCLEOTIDE SEQUENCE [LARGE SCALE GENOMIC DNA]</scope>
    <source>
        <strain evidence="1">Iper-2018</strain>
    </source>
</reference>